<keyword evidence="4" id="KW-1185">Reference proteome</keyword>
<evidence type="ECO:0000313" key="4">
    <source>
        <dbReference type="Proteomes" id="UP001175228"/>
    </source>
</evidence>
<evidence type="ECO:0000256" key="1">
    <source>
        <dbReference type="SAM" id="MobiDB-lite"/>
    </source>
</evidence>
<evidence type="ECO:0000259" key="2">
    <source>
        <dbReference type="Pfam" id="PF20153"/>
    </source>
</evidence>
<dbReference type="AlphaFoldDB" id="A0AA39UV76"/>
<feature type="domain" description="DUF6535" evidence="2">
    <location>
        <begin position="125"/>
        <end position="177"/>
    </location>
</feature>
<evidence type="ECO:0000313" key="3">
    <source>
        <dbReference type="EMBL" id="KAK0498824.1"/>
    </source>
</evidence>
<feature type="region of interest" description="Disordered" evidence="1">
    <location>
        <begin position="51"/>
        <end position="73"/>
    </location>
</feature>
<protein>
    <recommendedName>
        <fullName evidence="2">DUF6535 domain-containing protein</fullName>
    </recommendedName>
</protein>
<dbReference type="Proteomes" id="UP001175228">
    <property type="component" value="Unassembled WGS sequence"/>
</dbReference>
<comment type="caution">
    <text evidence="3">The sequence shown here is derived from an EMBL/GenBank/DDBJ whole genome shotgun (WGS) entry which is preliminary data.</text>
</comment>
<reference evidence="3" key="1">
    <citation type="submission" date="2023-06" db="EMBL/GenBank/DDBJ databases">
        <authorList>
            <consortium name="Lawrence Berkeley National Laboratory"/>
            <person name="Ahrendt S."/>
            <person name="Sahu N."/>
            <person name="Indic B."/>
            <person name="Wong-Bajracharya J."/>
            <person name="Merenyi Z."/>
            <person name="Ke H.-M."/>
            <person name="Monk M."/>
            <person name="Kocsube S."/>
            <person name="Drula E."/>
            <person name="Lipzen A."/>
            <person name="Balint B."/>
            <person name="Henrissat B."/>
            <person name="Andreopoulos B."/>
            <person name="Martin F.M."/>
            <person name="Harder C.B."/>
            <person name="Rigling D."/>
            <person name="Ford K.L."/>
            <person name="Foster G.D."/>
            <person name="Pangilinan J."/>
            <person name="Papanicolaou A."/>
            <person name="Barry K."/>
            <person name="LaButti K."/>
            <person name="Viragh M."/>
            <person name="Koriabine M."/>
            <person name="Yan M."/>
            <person name="Riley R."/>
            <person name="Champramary S."/>
            <person name="Plett K.L."/>
            <person name="Tsai I.J."/>
            <person name="Slot J."/>
            <person name="Sipos G."/>
            <person name="Plett J."/>
            <person name="Nagy L.G."/>
            <person name="Grigoriev I.V."/>
        </authorList>
    </citation>
    <scope>NUCLEOTIDE SEQUENCE</scope>
    <source>
        <strain evidence="3">HWK02</strain>
    </source>
</reference>
<proteinExistence type="predicted"/>
<sequence>MASTPLSAPMKTLQHSDMVELYTTSLMSPTVNFIDPASIYPSPCIPVEQSPLHSPSSTTACPTKPTPHKSSATGTCKDITLETVVPLNVPTQPQLESKENDPFNYEQHFPEDKQYEELGPFTRVWRTYLEECSMYDVEMLDGWMDYTDVLLDFMSATGLFSPVVTMFLIQTLQSLEVGVCTISERFWQISAGSPELSAIKNLPMITNCSVSSNVWIQHTYIHEFSNPIWRVTGVSQDQYEHVLCVDADTKTSKVACLDNVNIFLLNGHKNWKGRLCYCQLDLIQLPRVCLQYAPANSSIEALMEMANIRR</sequence>
<feature type="compositionally biased region" description="Polar residues" evidence="1">
    <location>
        <begin position="51"/>
        <end position="61"/>
    </location>
</feature>
<dbReference type="InterPro" id="IPR045338">
    <property type="entry name" value="DUF6535"/>
</dbReference>
<dbReference type="Pfam" id="PF20153">
    <property type="entry name" value="DUF6535"/>
    <property type="match status" value="1"/>
</dbReference>
<name>A0AA39UV76_9AGAR</name>
<organism evidence="3 4">
    <name type="scientific">Armillaria luteobubalina</name>
    <dbReference type="NCBI Taxonomy" id="153913"/>
    <lineage>
        <taxon>Eukaryota</taxon>
        <taxon>Fungi</taxon>
        <taxon>Dikarya</taxon>
        <taxon>Basidiomycota</taxon>
        <taxon>Agaricomycotina</taxon>
        <taxon>Agaricomycetes</taxon>
        <taxon>Agaricomycetidae</taxon>
        <taxon>Agaricales</taxon>
        <taxon>Marasmiineae</taxon>
        <taxon>Physalacriaceae</taxon>
        <taxon>Armillaria</taxon>
    </lineage>
</organism>
<gene>
    <name evidence="3" type="ORF">EDD18DRAFT_1103295</name>
</gene>
<accession>A0AA39UV76</accession>
<dbReference type="EMBL" id="JAUEPU010000010">
    <property type="protein sequence ID" value="KAK0498824.1"/>
    <property type="molecule type" value="Genomic_DNA"/>
</dbReference>